<evidence type="ECO:0000256" key="2">
    <source>
        <dbReference type="ARBA" id="ARBA00022692"/>
    </source>
</evidence>
<proteinExistence type="predicted"/>
<evidence type="ECO:0000256" key="5">
    <source>
        <dbReference type="SAM" id="Phobius"/>
    </source>
</evidence>
<feature type="transmembrane region" description="Helical" evidence="5">
    <location>
        <begin position="422"/>
        <end position="442"/>
    </location>
</feature>
<evidence type="ECO:0000256" key="3">
    <source>
        <dbReference type="ARBA" id="ARBA00022989"/>
    </source>
</evidence>
<keyword evidence="3 5" id="KW-1133">Transmembrane helix</keyword>
<dbReference type="InterPro" id="IPR011701">
    <property type="entry name" value="MFS"/>
</dbReference>
<protein>
    <submittedName>
        <fullName evidence="7">MFS multidrug transporter, putative</fullName>
    </submittedName>
</protein>
<dbReference type="GO" id="GO:0022857">
    <property type="term" value="F:transmembrane transporter activity"/>
    <property type="evidence" value="ECO:0007669"/>
    <property type="project" value="InterPro"/>
</dbReference>
<dbReference type="OrthoDB" id="440553at2759"/>
<accession>B6QU13</accession>
<dbReference type="Pfam" id="PF07690">
    <property type="entry name" value="MFS_1"/>
    <property type="match status" value="1"/>
</dbReference>
<evidence type="ECO:0000313" key="8">
    <source>
        <dbReference type="Proteomes" id="UP000001294"/>
    </source>
</evidence>
<feature type="transmembrane region" description="Helical" evidence="5">
    <location>
        <begin position="319"/>
        <end position="339"/>
    </location>
</feature>
<evidence type="ECO:0000256" key="4">
    <source>
        <dbReference type="ARBA" id="ARBA00023136"/>
    </source>
</evidence>
<reference evidence="8" key="1">
    <citation type="journal article" date="2015" name="Genome Announc.">
        <title>Genome sequence of the AIDS-associated pathogen Penicillium marneffei (ATCC18224) and its near taxonomic relative Talaromyces stipitatus (ATCC10500).</title>
        <authorList>
            <person name="Nierman W.C."/>
            <person name="Fedorova-Abrams N.D."/>
            <person name="Andrianopoulos A."/>
        </authorList>
    </citation>
    <scope>NUCLEOTIDE SEQUENCE [LARGE SCALE GENOMIC DNA]</scope>
    <source>
        <strain evidence="8">ATCC 18224 / CBS 334.59 / QM 7333</strain>
    </source>
</reference>
<name>B6QU13_TALMQ</name>
<keyword evidence="2 5" id="KW-0812">Transmembrane</keyword>
<dbReference type="SUPFAM" id="SSF103473">
    <property type="entry name" value="MFS general substrate transporter"/>
    <property type="match status" value="1"/>
</dbReference>
<dbReference type="AlphaFoldDB" id="B6QU13"/>
<dbReference type="GO" id="GO:0005886">
    <property type="term" value="C:plasma membrane"/>
    <property type="evidence" value="ECO:0007669"/>
    <property type="project" value="TreeGrafter"/>
</dbReference>
<feature type="transmembrane region" description="Helical" evidence="5">
    <location>
        <begin position="525"/>
        <end position="542"/>
    </location>
</feature>
<sequence>MELEEAKLPAVKAPSQNKEVQSKFIENEEQPKIYLSGWRLHVLTAGMWIALFLSTVETTIVSTSLVSITNALSGFDKRDWIVTSYLLTYTGFLTIYAKLSDILGRKTMFIVGLASFSLFSILCGISSNIVELIVFRAFQGFGASGIYSMTLVIAPTIIPPGQMPKYIALISTVFALASVVGPLMGGAITESGQWKWVFLFNAPAGFLASAVIIFTLPSTSNPGSQLSTKETSQQKLSLKNLRRIDYIGVALLLAASILLVFAFESAGIQYGWNSITIIVTLIFGFAIFFSFIIWEMWLQKRQDHFSEPIFPPQILKSRITASMFAASFFLGFPFTSVVINIPQRAQAVYAFSSQHAGITLLPLLLTSPLATVASGLLTSNGKVPPVYLVMAGAVTQIIGMGLTCSLPTDTLKFPSQQYGFEAIMGIGFGLTLSTILTLAPLVADERDLPVTMGALTQIRVLSGTFGLAISATVLNDHVTSRLSTTLDPQELAAISNSLGAIKSLSPTQQSEVRVAFAEGFNQQNIVLAVFSAAALFSSLGLWERRPRKTERSKH</sequence>
<dbReference type="PRINTS" id="PR01036">
    <property type="entry name" value="TCRTETB"/>
</dbReference>
<feature type="transmembrane region" description="Helical" evidence="5">
    <location>
        <begin position="359"/>
        <end position="378"/>
    </location>
</feature>
<dbReference type="VEuPathDB" id="FungiDB:PMAA_007400"/>
<dbReference type="InterPro" id="IPR036259">
    <property type="entry name" value="MFS_trans_sf"/>
</dbReference>
<evidence type="ECO:0000259" key="6">
    <source>
        <dbReference type="PROSITE" id="PS50850"/>
    </source>
</evidence>
<feature type="transmembrane region" description="Helical" evidence="5">
    <location>
        <begin position="166"/>
        <end position="184"/>
    </location>
</feature>
<keyword evidence="4 5" id="KW-0472">Membrane</keyword>
<feature type="transmembrane region" description="Helical" evidence="5">
    <location>
        <begin position="275"/>
        <end position="298"/>
    </location>
</feature>
<dbReference type="PhylomeDB" id="B6QU13"/>
<dbReference type="HOGENOM" id="CLU_000960_22_2_1"/>
<feature type="domain" description="Major facilitator superfamily (MFS) profile" evidence="6">
    <location>
        <begin position="43"/>
        <end position="549"/>
    </location>
</feature>
<feature type="transmembrane region" description="Helical" evidence="5">
    <location>
        <begin position="42"/>
        <end position="68"/>
    </location>
</feature>
<comment type="subcellular location">
    <subcellularLocation>
        <location evidence="1">Membrane</location>
        <topology evidence="1">Multi-pass membrane protein</topology>
    </subcellularLocation>
</comment>
<dbReference type="Gene3D" id="1.20.1720.10">
    <property type="entry name" value="Multidrug resistance protein D"/>
    <property type="match status" value="1"/>
</dbReference>
<dbReference type="PANTHER" id="PTHR23501">
    <property type="entry name" value="MAJOR FACILITATOR SUPERFAMILY"/>
    <property type="match status" value="1"/>
</dbReference>
<feature type="transmembrane region" description="Helical" evidence="5">
    <location>
        <begin position="109"/>
        <end position="127"/>
    </location>
</feature>
<dbReference type="InterPro" id="IPR020846">
    <property type="entry name" value="MFS_dom"/>
</dbReference>
<feature type="transmembrane region" description="Helical" evidence="5">
    <location>
        <begin position="80"/>
        <end position="97"/>
    </location>
</feature>
<feature type="transmembrane region" description="Helical" evidence="5">
    <location>
        <begin position="196"/>
        <end position="216"/>
    </location>
</feature>
<feature type="transmembrane region" description="Helical" evidence="5">
    <location>
        <begin position="133"/>
        <end position="154"/>
    </location>
</feature>
<dbReference type="Proteomes" id="UP000001294">
    <property type="component" value="Unassembled WGS sequence"/>
</dbReference>
<dbReference type="PROSITE" id="PS50850">
    <property type="entry name" value="MFS"/>
    <property type="match status" value="1"/>
</dbReference>
<feature type="transmembrane region" description="Helical" evidence="5">
    <location>
        <begin position="244"/>
        <end position="263"/>
    </location>
</feature>
<organism evidence="7 8">
    <name type="scientific">Talaromyces marneffei (strain ATCC 18224 / CBS 334.59 / QM 7333)</name>
    <name type="common">Penicillium marneffei</name>
    <dbReference type="NCBI Taxonomy" id="441960"/>
    <lineage>
        <taxon>Eukaryota</taxon>
        <taxon>Fungi</taxon>
        <taxon>Dikarya</taxon>
        <taxon>Ascomycota</taxon>
        <taxon>Pezizomycotina</taxon>
        <taxon>Eurotiomycetes</taxon>
        <taxon>Eurotiomycetidae</taxon>
        <taxon>Eurotiales</taxon>
        <taxon>Trichocomaceae</taxon>
        <taxon>Talaromyces</taxon>
        <taxon>Talaromyces sect. Talaromyces</taxon>
    </lineage>
</organism>
<gene>
    <name evidence="7" type="ORF">PMAA_007400</name>
</gene>
<dbReference type="PANTHER" id="PTHR23501:SF43">
    <property type="entry name" value="MULTIDRUG TRANSPORTER, PUTATIVE (AFU_ORTHOLOGUE AFUA_6G03040)-RELATED"/>
    <property type="match status" value="1"/>
</dbReference>
<feature type="transmembrane region" description="Helical" evidence="5">
    <location>
        <begin position="385"/>
        <end position="402"/>
    </location>
</feature>
<evidence type="ECO:0000256" key="1">
    <source>
        <dbReference type="ARBA" id="ARBA00004141"/>
    </source>
</evidence>
<keyword evidence="8" id="KW-1185">Reference proteome</keyword>
<dbReference type="EMBL" id="DS995905">
    <property type="protein sequence ID" value="EEA19973.1"/>
    <property type="molecule type" value="Genomic_DNA"/>
</dbReference>
<evidence type="ECO:0000313" key="7">
    <source>
        <dbReference type="EMBL" id="EEA19973.1"/>
    </source>
</evidence>